<comment type="caution">
    <text evidence="1">The sequence shown here is derived from an EMBL/GenBank/DDBJ whole genome shotgun (WGS) entry which is preliminary data.</text>
</comment>
<evidence type="ECO:0000313" key="2">
    <source>
        <dbReference type="Proteomes" id="UP000276133"/>
    </source>
</evidence>
<reference evidence="1 2" key="1">
    <citation type="journal article" date="2018" name="Sci. Rep.">
        <title>Genomic signatures of local adaptation to the degree of environmental predictability in rotifers.</title>
        <authorList>
            <person name="Franch-Gras L."/>
            <person name="Hahn C."/>
            <person name="Garcia-Roger E.M."/>
            <person name="Carmona M.J."/>
            <person name="Serra M."/>
            <person name="Gomez A."/>
        </authorList>
    </citation>
    <scope>NUCLEOTIDE SEQUENCE [LARGE SCALE GENOMIC DNA]</scope>
    <source>
        <strain evidence="1">HYR1</strain>
    </source>
</reference>
<dbReference type="EMBL" id="REGN01000057">
    <property type="protein sequence ID" value="RNA44813.1"/>
    <property type="molecule type" value="Genomic_DNA"/>
</dbReference>
<gene>
    <name evidence="1" type="ORF">BpHYR1_032473</name>
</gene>
<evidence type="ECO:0000313" key="1">
    <source>
        <dbReference type="EMBL" id="RNA44813.1"/>
    </source>
</evidence>
<sequence length="63" mass="7316">MGYFAKDSLSLNLYSRPWSSFPNWPKMTWVSEYDPSRSSLPTFCSLQSLHKHYASPSTSIRQL</sequence>
<organism evidence="1 2">
    <name type="scientific">Brachionus plicatilis</name>
    <name type="common">Marine rotifer</name>
    <name type="synonym">Brachionus muelleri</name>
    <dbReference type="NCBI Taxonomy" id="10195"/>
    <lineage>
        <taxon>Eukaryota</taxon>
        <taxon>Metazoa</taxon>
        <taxon>Spiralia</taxon>
        <taxon>Gnathifera</taxon>
        <taxon>Rotifera</taxon>
        <taxon>Eurotatoria</taxon>
        <taxon>Monogononta</taxon>
        <taxon>Pseudotrocha</taxon>
        <taxon>Ploima</taxon>
        <taxon>Brachionidae</taxon>
        <taxon>Brachionus</taxon>
    </lineage>
</organism>
<proteinExistence type="predicted"/>
<name>A0A3M7T9M9_BRAPC</name>
<protein>
    <submittedName>
        <fullName evidence="1">Uncharacterized protein</fullName>
    </submittedName>
</protein>
<dbReference type="Proteomes" id="UP000276133">
    <property type="component" value="Unassembled WGS sequence"/>
</dbReference>
<keyword evidence="2" id="KW-1185">Reference proteome</keyword>
<accession>A0A3M7T9M9</accession>
<dbReference type="AlphaFoldDB" id="A0A3M7T9M9"/>